<protein>
    <submittedName>
        <fullName evidence="2">Uncharacterized protein</fullName>
    </submittedName>
</protein>
<name>A0AC34FP13_9BILA</name>
<evidence type="ECO:0000313" key="2">
    <source>
        <dbReference type="WBParaSite" id="ES5_v2.g18880.t1"/>
    </source>
</evidence>
<dbReference type="WBParaSite" id="ES5_v2.g18880.t1">
    <property type="protein sequence ID" value="ES5_v2.g18880.t1"/>
    <property type="gene ID" value="ES5_v2.g18880"/>
</dbReference>
<evidence type="ECO:0000313" key="1">
    <source>
        <dbReference type="Proteomes" id="UP000887579"/>
    </source>
</evidence>
<proteinExistence type="predicted"/>
<dbReference type="Proteomes" id="UP000887579">
    <property type="component" value="Unplaced"/>
</dbReference>
<reference evidence="2" key="1">
    <citation type="submission" date="2022-11" db="UniProtKB">
        <authorList>
            <consortium name="WormBaseParasite"/>
        </authorList>
    </citation>
    <scope>IDENTIFICATION</scope>
</reference>
<sequence>MILNGCQWVVIVNDCKRAKMVVLNLLQGDLPNTVNIKIIKELFANIHATFYTQSNSEKDIEIRGLSWMARRIICEEEYLDSYLKTEKDFSTHSYEYALHERLKQVLSLHNDAITANDIAEIKRLSREKYPYTKLKEYIYRYDDQENIAKLFLDLLPPQNGNSNKNLDSNELFHLMKSFEIRTKWRRRKKGKMSTRDYCSDGERFSVLSDKELTDSESISGARVIGFDVENAEYKY</sequence>
<accession>A0AC34FP13</accession>
<organism evidence="1 2">
    <name type="scientific">Panagrolaimus sp. ES5</name>
    <dbReference type="NCBI Taxonomy" id="591445"/>
    <lineage>
        <taxon>Eukaryota</taxon>
        <taxon>Metazoa</taxon>
        <taxon>Ecdysozoa</taxon>
        <taxon>Nematoda</taxon>
        <taxon>Chromadorea</taxon>
        <taxon>Rhabditida</taxon>
        <taxon>Tylenchina</taxon>
        <taxon>Panagrolaimomorpha</taxon>
        <taxon>Panagrolaimoidea</taxon>
        <taxon>Panagrolaimidae</taxon>
        <taxon>Panagrolaimus</taxon>
    </lineage>
</organism>